<dbReference type="Gene3D" id="2.80.10.50">
    <property type="match status" value="1"/>
</dbReference>
<dbReference type="InterPro" id="IPR000772">
    <property type="entry name" value="Ricin_B_lectin"/>
</dbReference>
<dbReference type="KEGG" id="sfi:SFUL_6960"/>
<dbReference type="Pfam" id="PF14200">
    <property type="entry name" value="RicinB_lectin_2"/>
    <property type="match status" value="1"/>
</dbReference>
<name>N0D785_STRMI</name>
<dbReference type="SUPFAM" id="SSF50370">
    <property type="entry name" value="Ricin B-like lectins"/>
    <property type="match status" value="1"/>
</dbReference>
<accession>N0D785</accession>
<evidence type="ECO:0000313" key="3">
    <source>
        <dbReference type="Proteomes" id="UP000013304"/>
    </source>
</evidence>
<dbReference type="RefSeq" id="WP_015613127.1">
    <property type="nucleotide sequence ID" value="NC_021177.1"/>
</dbReference>
<dbReference type="PATRIC" id="fig|1303692.3.peg.7010"/>
<evidence type="ECO:0000259" key="1">
    <source>
        <dbReference type="Pfam" id="PF14200"/>
    </source>
</evidence>
<dbReference type="Proteomes" id="UP000013304">
    <property type="component" value="Chromosome"/>
</dbReference>
<reference evidence="2 3" key="1">
    <citation type="submission" date="2013-04" db="EMBL/GenBank/DDBJ databases">
        <title>Complete genome sequence of Streptomyces fulvissimus.</title>
        <authorList>
            <person name="Myronovskyi M."/>
            <person name="Tokovenko B."/>
            <person name="Manderscheid N."/>
            <person name="Petzke L."/>
            <person name="Luzhetskyy A."/>
        </authorList>
    </citation>
    <scope>NUCLEOTIDE SEQUENCE [LARGE SCALE GENOMIC DNA]</scope>
    <source>
        <strain evidence="2 3">DSM 40593</strain>
    </source>
</reference>
<dbReference type="HOGENOM" id="CLU_3189519_0_0_11"/>
<proteinExistence type="predicted"/>
<gene>
    <name evidence="2" type="ORF">SFUL_6960</name>
</gene>
<dbReference type="InterPro" id="IPR035992">
    <property type="entry name" value="Ricin_B-like_lectins"/>
</dbReference>
<dbReference type="AlphaFoldDB" id="N0D785"/>
<evidence type="ECO:0000313" key="2">
    <source>
        <dbReference type="EMBL" id="AGK81837.1"/>
    </source>
</evidence>
<organism evidence="2 3">
    <name type="scientific">Streptomyces microflavus DSM 40593</name>
    <dbReference type="NCBI Taxonomy" id="1303692"/>
    <lineage>
        <taxon>Bacteria</taxon>
        <taxon>Bacillati</taxon>
        <taxon>Actinomycetota</taxon>
        <taxon>Actinomycetes</taxon>
        <taxon>Kitasatosporales</taxon>
        <taxon>Streptomycetaceae</taxon>
        <taxon>Streptomyces</taxon>
    </lineage>
</organism>
<sequence>MAVFTAALVARHSGKAVSVTASGMDDGAEVVQWTDKNKTNQHFRLG</sequence>
<feature type="domain" description="Ricin B lectin" evidence="1">
    <location>
        <begin position="7"/>
        <end position="45"/>
    </location>
</feature>
<dbReference type="EMBL" id="CP005080">
    <property type="protein sequence ID" value="AGK81837.1"/>
    <property type="molecule type" value="Genomic_DNA"/>
</dbReference>
<protein>
    <submittedName>
        <fullName evidence="2">Arabinofuranosidase</fullName>
    </submittedName>
</protein>